<sequence>MAKSYILKEDYDKSYKDKNNFIWNYYSHKKMKELFSKDYKKSIKVIGEVVSNNEYRREGIEYEGNELSIGNIGTNNKRNRKVVGYIECGENEYVAVVKSNWTRIVVILVAILALLFGLIAMKNSGPKLDSAAKDYVANIQRPADWDSSKIAIPGFNEIKAKYGEGAAYVALWNPMDNPVYFQYDVIIDQTGKSILKTNLIPPGKAVTKIPISKSLKPGTYDITLKVNTYSLDDHTKPMNGGEVKQKLVIVE</sequence>
<keyword evidence="1" id="KW-0812">Transmembrane</keyword>
<gene>
    <name evidence="2" type="ORF">QOZ92_002730</name>
</gene>
<dbReference type="EMBL" id="JAUSWG010000012">
    <property type="protein sequence ID" value="MDQ0557595.1"/>
    <property type="molecule type" value="Genomic_DNA"/>
</dbReference>
<keyword evidence="3" id="KW-1185">Reference proteome</keyword>
<organism evidence="2 3">
    <name type="scientific">Paraclostridium ghonii</name>
    <dbReference type="NCBI Taxonomy" id="29358"/>
    <lineage>
        <taxon>Bacteria</taxon>
        <taxon>Bacillati</taxon>
        <taxon>Bacillota</taxon>
        <taxon>Clostridia</taxon>
        <taxon>Peptostreptococcales</taxon>
        <taxon>Peptostreptococcaceae</taxon>
        <taxon>Paraclostridium</taxon>
    </lineage>
</organism>
<proteinExistence type="predicted"/>
<protein>
    <submittedName>
        <fullName evidence="2">Uncharacterized protein</fullName>
    </submittedName>
</protein>
<reference evidence="2 3" key="1">
    <citation type="submission" date="2023-07" db="EMBL/GenBank/DDBJ databases">
        <title>Genomic Encyclopedia of Type Strains, Phase IV (KMG-IV): sequencing the most valuable type-strain genomes for metagenomic binning, comparative biology and taxonomic classification.</title>
        <authorList>
            <person name="Goeker M."/>
        </authorList>
    </citation>
    <scope>NUCLEOTIDE SEQUENCE [LARGE SCALE GENOMIC DNA]</scope>
    <source>
        <strain evidence="2 3">DSM 15049</strain>
    </source>
</reference>
<name>A0ABU0N393_9FIRM</name>
<accession>A0ABU0N393</accession>
<dbReference type="RefSeq" id="WP_307508831.1">
    <property type="nucleotide sequence ID" value="NZ_BAAACE010000021.1"/>
</dbReference>
<keyword evidence="1" id="KW-0472">Membrane</keyword>
<evidence type="ECO:0000313" key="3">
    <source>
        <dbReference type="Proteomes" id="UP001232584"/>
    </source>
</evidence>
<evidence type="ECO:0000313" key="2">
    <source>
        <dbReference type="EMBL" id="MDQ0557595.1"/>
    </source>
</evidence>
<comment type="caution">
    <text evidence="2">The sequence shown here is derived from an EMBL/GenBank/DDBJ whole genome shotgun (WGS) entry which is preliminary data.</text>
</comment>
<evidence type="ECO:0000256" key="1">
    <source>
        <dbReference type="SAM" id="Phobius"/>
    </source>
</evidence>
<keyword evidence="1" id="KW-1133">Transmembrane helix</keyword>
<dbReference type="Proteomes" id="UP001232584">
    <property type="component" value="Unassembled WGS sequence"/>
</dbReference>
<feature type="transmembrane region" description="Helical" evidence="1">
    <location>
        <begin position="101"/>
        <end position="121"/>
    </location>
</feature>